<dbReference type="EMBL" id="JAJJHW010000681">
    <property type="protein sequence ID" value="KAH8384627.1"/>
    <property type="molecule type" value="Genomic_DNA"/>
</dbReference>
<organism evidence="3 4">
    <name type="scientific">Drosophila rubida</name>
    <dbReference type="NCBI Taxonomy" id="30044"/>
    <lineage>
        <taxon>Eukaryota</taxon>
        <taxon>Metazoa</taxon>
        <taxon>Ecdysozoa</taxon>
        <taxon>Arthropoda</taxon>
        <taxon>Hexapoda</taxon>
        <taxon>Insecta</taxon>
        <taxon>Pterygota</taxon>
        <taxon>Neoptera</taxon>
        <taxon>Endopterygota</taxon>
        <taxon>Diptera</taxon>
        <taxon>Brachycera</taxon>
        <taxon>Muscomorpha</taxon>
        <taxon>Ephydroidea</taxon>
        <taxon>Drosophilidae</taxon>
        <taxon>Drosophila</taxon>
    </lineage>
</organism>
<gene>
    <name evidence="3" type="ORF">KR093_003368</name>
</gene>
<evidence type="ECO:0000313" key="3">
    <source>
        <dbReference type="EMBL" id="KAH8384627.1"/>
    </source>
</evidence>
<dbReference type="AlphaFoldDB" id="A0AAD4K7Q0"/>
<feature type="signal peptide" evidence="2">
    <location>
        <begin position="1"/>
        <end position="20"/>
    </location>
</feature>
<keyword evidence="2" id="KW-0732">Signal</keyword>
<keyword evidence="4" id="KW-1185">Reference proteome</keyword>
<evidence type="ECO:0000313" key="4">
    <source>
        <dbReference type="Proteomes" id="UP001200034"/>
    </source>
</evidence>
<feature type="region of interest" description="Disordered" evidence="1">
    <location>
        <begin position="151"/>
        <end position="179"/>
    </location>
</feature>
<accession>A0AAD4K7Q0</accession>
<reference evidence="3" key="1">
    <citation type="journal article" date="2021" name="Mol. Ecol. Resour.">
        <title>Phylogenomic analyses of the genus Drosophila reveals genomic signals of climate adaptation.</title>
        <authorList>
            <person name="Li F."/>
            <person name="Rane R.V."/>
            <person name="Luria V."/>
            <person name="Xiong Z."/>
            <person name="Chen J."/>
            <person name="Li Z."/>
            <person name="Catullo R.A."/>
            <person name="Griffin P.C."/>
            <person name="Schiffer M."/>
            <person name="Pearce S."/>
            <person name="Lee S.F."/>
            <person name="McElroy K."/>
            <person name="Stocker A."/>
            <person name="Shirriffs J."/>
            <person name="Cockerell F."/>
            <person name="Coppin C."/>
            <person name="Sgro C.M."/>
            <person name="Karger A."/>
            <person name="Cain J.W."/>
            <person name="Weber J.A."/>
            <person name="Santpere G."/>
            <person name="Kirschner M.W."/>
            <person name="Hoffmann A.A."/>
            <person name="Oakeshott J.G."/>
            <person name="Zhang G."/>
        </authorList>
    </citation>
    <scope>NUCLEOTIDE SEQUENCE</scope>
    <source>
        <strain evidence="3">BGI-SZ-2011g</strain>
    </source>
</reference>
<dbReference type="Proteomes" id="UP001200034">
    <property type="component" value="Unassembled WGS sequence"/>
</dbReference>
<evidence type="ECO:0000256" key="1">
    <source>
        <dbReference type="SAM" id="MobiDB-lite"/>
    </source>
</evidence>
<name>A0AAD4K7Q0_9MUSC</name>
<feature type="region of interest" description="Disordered" evidence="1">
    <location>
        <begin position="280"/>
        <end position="312"/>
    </location>
</feature>
<evidence type="ECO:0000256" key="2">
    <source>
        <dbReference type="SAM" id="SignalP"/>
    </source>
</evidence>
<feature type="compositionally biased region" description="Acidic residues" evidence="1">
    <location>
        <begin position="167"/>
        <end position="179"/>
    </location>
</feature>
<protein>
    <submittedName>
        <fullName evidence="3">Uncharacterized protein</fullName>
    </submittedName>
</protein>
<proteinExistence type="predicted"/>
<comment type="caution">
    <text evidence="3">The sequence shown here is derived from an EMBL/GenBank/DDBJ whole genome shotgun (WGS) entry which is preliminary data.</text>
</comment>
<feature type="chain" id="PRO_5041996614" evidence="2">
    <location>
        <begin position="21"/>
        <end position="392"/>
    </location>
</feature>
<feature type="compositionally biased region" description="Pro residues" evidence="1">
    <location>
        <begin position="292"/>
        <end position="304"/>
    </location>
</feature>
<sequence length="392" mass="43437">MLARFIRFLLPLGLMHCVSARVLMMPKFYGQDSAIIVDTDKSMQSKLNPKLQNALYYNIPVYKFYKPGAGITTTTTAAPTMSIDEYPSDLLYIARNKLGLKRLDQLPRISELGELLGTGNAEQTIRYIRTLTSNDQGISLLKAYLGTLGYDQSESESEADTEPKYSEDDDNDTDNETDNSDIAVDYVEAPIKQPHLESTTKPTTSEAGGLMQHVNNFMKQYGMWSDESTTQAPARVPHQPLFIAPVTRPRPLLMRQQAPLPYHYPIPLRSASQAVKLTPPMEASTTAATPQAPMPPHLNTPKVPPTSSSTTQLPVAPHIQQLAEIANIPPAVLDTFLQQQPKLAELAKRVSRLPLVQQHSKAIYGQVLMAVKKALSQDENLMRLLTASQTLK</sequence>